<keyword evidence="2" id="KW-1185">Reference proteome</keyword>
<organism evidence="1 2">
    <name type="scientific">Streptomyces zagrosensis</name>
    <dbReference type="NCBI Taxonomy" id="1042984"/>
    <lineage>
        <taxon>Bacteria</taxon>
        <taxon>Bacillati</taxon>
        <taxon>Actinomycetota</taxon>
        <taxon>Actinomycetes</taxon>
        <taxon>Kitasatosporales</taxon>
        <taxon>Streptomycetaceae</taxon>
        <taxon>Streptomyces</taxon>
    </lineage>
</organism>
<proteinExistence type="predicted"/>
<protein>
    <submittedName>
        <fullName evidence="1">Uncharacterized protein</fullName>
    </submittedName>
</protein>
<dbReference type="RefSeq" id="WP_184579171.1">
    <property type="nucleotide sequence ID" value="NZ_JACHJL010000026.1"/>
</dbReference>
<dbReference type="AlphaFoldDB" id="A0A7W9QIP0"/>
<name>A0A7W9QIP0_9ACTN</name>
<reference evidence="1 2" key="1">
    <citation type="submission" date="2020-08" db="EMBL/GenBank/DDBJ databases">
        <title>Genomic Encyclopedia of Type Strains, Phase III (KMG-III): the genomes of soil and plant-associated and newly described type strains.</title>
        <authorList>
            <person name="Whitman W."/>
        </authorList>
    </citation>
    <scope>NUCLEOTIDE SEQUENCE [LARGE SCALE GENOMIC DNA]</scope>
    <source>
        <strain evidence="1 2">CECT 8305</strain>
    </source>
</reference>
<evidence type="ECO:0000313" key="2">
    <source>
        <dbReference type="Proteomes" id="UP000588098"/>
    </source>
</evidence>
<accession>A0A7W9QIP0</accession>
<sequence>MNGVTLTLRTLYHGESALARELVAAADRHRAEHEVHHVATDLAGWSREHVGLLARTGLDYGLDLATDAQPSAPGLPFADPQRATGDRTVRDVAAEVIGPHPESGPLLLLDLRALYLTASGNFLSWEMLAQVAQARKDGRLLGLATACHPRTLRQLRWVNTQLKTLSPQILSSL</sequence>
<dbReference type="Proteomes" id="UP000588098">
    <property type="component" value="Unassembled WGS sequence"/>
</dbReference>
<gene>
    <name evidence="1" type="ORF">FHS42_006778</name>
</gene>
<evidence type="ECO:0000313" key="1">
    <source>
        <dbReference type="EMBL" id="MBB5939682.1"/>
    </source>
</evidence>
<comment type="caution">
    <text evidence="1">The sequence shown here is derived from an EMBL/GenBank/DDBJ whole genome shotgun (WGS) entry which is preliminary data.</text>
</comment>
<dbReference type="EMBL" id="JACHJL010000026">
    <property type="protein sequence ID" value="MBB5939682.1"/>
    <property type="molecule type" value="Genomic_DNA"/>
</dbReference>